<keyword evidence="1" id="KW-0812">Transmembrane</keyword>
<protein>
    <submittedName>
        <fullName evidence="2">Uncharacterized protein</fullName>
    </submittedName>
</protein>
<feature type="transmembrane region" description="Helical" evidence="1">
    <location>
        <begin position="6"/>
        <end position="32"/>
    </location>
</feature>
<name>A0A9P1DR42_9DINO</name>
<dbReference type="EMBL" id="CAMXCT010006046">
    <property type="protein sequence ID" value="CAI4013819.1"/>
    <property type="molecule type" value="Genomic_DNA"/>
</dbReference>
<dbReference type="EMBL" id="CAMXCT020006046">
    <property type="protein sequence ID" value="CAL1167194.1"/>
    <property type="molecule type" value="Genomic_DNA"/>
</dbReference>
<accession>A0A9P1DR42</accession>
<comment type="caution">
    <text evidence="2">The sequence shown here is derived from an EMBL/GenBank/DDBJ whole genome shotgun (WGS) entry which is preliminary data.</text>
</comment>
<evidence type="ECO:0000313" key="2">
    <source>
        <dbReference type="EMBL" id="CAI4013819.1"/>
    </source>
</evidence>
<dbReference type="EMBL" id="CAMXCT030006046">
    <property type="protein sequence ID" value="CAL4801131.1"/>
    <property type="molecule type" value="Genomic_DNA"/>
</dbReference>
<organism evidence="2">
    <name type="scientific">Cladocopium goreaui</name>
    <dbReference type="NCBI Taxonomy" id="2562237"/>
    <lineage>
        <taxon>Eukaryota</taxon>
        <taxon>Sar</taxon>
        <taxon>Alveolata</taxon>
        <taxon>Dinophyceae</taxon>
        <taxon>Suessiales</taxon>
        <taxon>Symbiodiniaceae</taxon>
        <taxon>Cladocopium</taxon>
    </lineage>
</organism>
<dbReference type="InterPro" id="IPR036259">
    <property type="entry name" value="MFS_trans_sf"/>
</dbReference>
<gene>
    <name evidence="2" type="ORF">C1SCF055_LOCUS38762</name>
</gene>
<sequence length="117" mass="11961">MLGNALMLLTYSLVSPTLAMLLVMIVIVALCAKVSGQSALVVDCGGSANSARVGGLMHTAAAVSGSVSNLVVGYFLDTPNLGYLGVFTLTILVSCLGLATVVQTAQVDVIRQSEESK</sequence>
<reference evidence="3" key="2">
    <citation type="submission" date="2024-04" db="EMBL/GenBank/DDBJ databases">
        <authorList>
            <person name="Chen Y."/>
            <person name="Shah S."/>
            <person name="Dougan E. K."/>
            <person name="Thang M."/>
            <person name="Chan C."/>
        </authorList>
    </citation>
    <scope>NUCLEOTIDE SEQUENCE [LARGE SCALE GENOMIC DNA]</scope>
</reference>
<feature type="transmembrane region" description="Helical" evidence="1">
    <location>
        <begin position="82"/>
        <end position="102"/>
    </location>
</feature>
<dbReference type="Proteomes" id="UP001152797">
    <property type="component" value="Unassembled WGS sequence"/>
</dbReference>
<reference evidence="2" key="1">
    <citation type="submission" date="2022-10" db="EMBL/GenBank/DDBJ databases">
        <authorList>
            <person name="Chen Y."/>
            <person name="Dougan E. K."/>
            <person name="Chan C."/>
            <person name="Rhodes N."/>
            <person name="Thang M."/>
        </authorList>
    </citation>
    <scope>NUCLEOTIDE SEQUENCE</scope>
</reference>
<keyword evidence="1" id="KW-0472">Membrane</keyword>
<evidence type="ECO:0000313" key="3">
    <source>
        <dbReference type="EMBL" id="CAL1167194.1"/>
    </source>
</evidence>
<dbReference type="SUPFAM" id="SSF103473">
    <property type="entry name" value="MFS general substrate transporter"/>
    <property type="match status" value="1"/>
</dbReference>
<dbReference type="Gene3D" id="1.20.1250.20">
    <property type="entry name" value="MFS general substrate transporter like domains"/>
    <property type="match status" value="1"/>
</dbReference>
<evidence type="ECO:0000256" key="1">
    <source>
        <dbReference type="SAM" id="Phobius"/>
    </source>
</evidence>
<dbReference type="AlphaFoldDB" id="A0A9P1DR42"/>
<keyword evidence="4" id="KW-1185">Reference proteome</keyword>
<feature type="transmembrane region" description="Helical" evidence="1">
    <location>
        <begin position="53"/>
        <end position="76"/>
    </location>
</feature>
<keyword evidence="1" id="KW-1133">Transmembrane helix</keyword>
<proteinExistence type="predicted"/>
<evidence type="ECO:0000313" key="4">
    <source>
        <dbReference type="Proteomes" id="UP001152797"/>
    </source>
</evidence>